<evidence type="ECO:0008006" key="7">
    <source>
        <dbReference type="Google" id="ProtNLM"/>
    </source>
</evidence>
<dbReference type="GO" id="GO:0006355">
    <property type="term" value="P:regulation of DNA-templated transcription"/>
    <property type="evidence" value="ECO:0007669"/>
    <property type="project" value="InterPro"/>
</dbReference>
<proteinExistence type="inferred from homology"/>
<dbReference type="EMBL" id="KZ678138">
    <property type="protein sequence ID" value="PSN64515.1"/>
    <property type="molecule type" value="Genomic_DNA"/>
</dbReference>
<dbReference type="AlphaFoldDB" id="A0A2T2NGE6"/>
<evidence type="ECO:0000313" key="5">
    <source>
        <dbReference type="EMBL" id="PSN64515.1"/>
    </source>
</evidence>
<keyword evidence="6" id="KW-1185">Reference proteome</keyword>
<gene>
    <name evidence="5" type="ORF">BS50DRAFT_575959</name>
</gene>
<evidence type="ECO:0000256" key="4">
    <source>
        <dbReference type="SAM" id="MobiDB-lite"/>
    </source>
</evidence>
<feature type="compositionally biased region" description="Polar residues" evidence="4">
    <location>
        <begin position="804"/>
        <end position="819"/>
    </location>
</feature>
<name>A0A2T2NGE6_CORCC</name>
<dbReference type="PANTHER" id="PTHR13213">
    <property type="entry name" value="MYB-BINDING PROTEIN 1A FAMILY MEMBER"/>
    <property type="match status" value="1"/>
</dbReference>
<comment type="subcellular location">
    <subcellularLocation>
        <location evidence="1">Nucleus</location>
    </subcellularLocation>
</comment>
<comment type="similarity">
    <text evidence="2">Belongs to the MYBBP1A family.</text>
</comment>
<feature type="compositionally biased region" description="Acidic residues" evidence="4">
    <location>
        <begin position="724"/>
        <end position="768"/>
    </location>
</feature>
<evidence type="ECO:0000256" key="2">
    <source>
        <dbReference type="ARBA" id="ARBA00006809"/>
    </source>
</evidence>
<organism evidence="5 6">
    <name type="scientific">Corynespora cassiicola Philippines</name>
    <dbReference type="NCBI Taxonomy" id="1448308"/>
    <lineage>
        <taxon>Eukaryota</taxon>
        <taxon>Fungi</taxon>
        <taxon>Dikarya</taxon>
        <taxon>Ascomycota</taxon>
        <taxon>Pezizomycotina</taxon>
        <taxon>Dothideomycetes</taxon>
        <taxon>Pleosporomycetidae</taxon>
        <taxon>Pleosporales</taxon>
        <taxon>Corynesporascaceae</taxon>
        <taxon>Corynespora</taxon>
    </lineage>
</organism>
<accession>A0A2T2NGE6</accession>
<dbReference type="GO" id="GO:0000182">
    <property type="term" value="F:rDNA binding"/>
    <property type="evidence" value="ECO:0007669"/>
    <property type="project" value="TreeGrafter"/>
</dbReference>
<evidence type="ECO:0000313" key="6">
    <source>
        <dbReference type="Proteomes" id="UP000240883"/>
    </source>
</evidence>
<dbReference type="InterPro" id="IPR016024">
    <property type="entry name" value="ARM-type_fold"/>
</dbReference>
<dbReference type="Proteomes" id="UP000240883">
    <property type="component" value="Unassembled WGS sequence"/>
</dbReference>
<reference evidence="5 6" key="1">
    <citation type="journal article" date="2018" name="Front. Microbiol.">
        <title>Genome-Wide Analysis of Corynespora cassiicola Leaf Fall Disease Putative Effectors.</title>
        <authorList>
            <person name="Lopez D."/>
            <person name="Ribeiro S."/>
            <person name="Label P."/>
            <person name="Fumanal B."/>
            <person name="Venisse J.S."/>
            <person name="Kohler A."/>
            <person name="de Oliveira R.R."/>
            <person name="Labutti K."/>
            <person name="Lipzen A."/>
            <person name="Lail K."/>
            <person name="Bauer D."/>
            <person name="Ohm R.A."/>
            <person name="Barry K.W."/>
            <person name="Spatafora J."/>
            <person name="Grigoriev I.V."/>
            <person name="Martin F.M."/>
            <person name="Pujade-Renaud V."/>
        </authorList>
    </citation>
    <scope>NUCLEOTIDE SEQUENCE [LARGE SCALE GENOMIC DNA]</scope>
    <source>
        <strain evidence="5 6">Philippines</strain>
    </source>
</reference>
<evidence type="ECO:0000256" key="1">
    <source>
        <dbReference type="ARBA" id="ARBA00004123"/>
    </source>
</evidence>
<dbReference type="GO" id="GO:0005730">
    <property type="term" value="C:nucleolus"/>
    <property type="evidence" value="ECO:0007669"/>
    <property type="project" value="InterPro"/>
</dbReference>
<dbReference type="InterPro" id="IPR007015">
    <property type="entry name" value="DNA_pol_V/MYBBP1A"/>
</dbReference>
<dbReference type="PANTHER" id="PTHR13213:SF2">
    <property type="entry name" value="MYB-BINDING PROTEIN 1A"/>
    <property type="match status" value="1"/>
</dbReference>
<feature type="region of interest" description="Disordered" evidence="4">
    <location>
        <begin position="1"/>
        <end position="30"/>
    </location>
</feature>
<dbReference type="OrthoDB" id="342531at2759"/>
<feature type="compositionally biased region" description="Acidic residues" evidence="4">
    <location>
        <begin position="823"/>
        <end position="838"/>
    </location>
</feature>
<protein>
    <recommendedName>
        <fullName evidence="7">DNA polymerase V</fullName>
    </recommendedName>
</protein>
<sequence length="1030" mass="114372">MGGKAQKRGRESAQGADAPGNPAKRRRPATEDALKLSKLYDELAAESDEVRLGAAKQLIVHFSPESKPAPQEVKKALGRLIKGLCSQRKAARVGFCITLTELLRQLFGQDTSIPGLDLDVKSVIKLVQDNTKVEGNVSGQQRRDHLIGRLFGHKAIMQSSILIEPTLYLECWDELLDHIYGMARDVPWLREECGLILVEAVKSLKSRTELEECVQGLIQRLDSFKLTNTPEGVAIWMTVKAHYGHLLPKNVWHSNDPLSKKERSRLAKILKEDFRNVSQDGKDEGVKNAGANDNPIFTWDLVLSTILLRDDVHGGKLESAQPEFPQFWVDVVDGNLFAASSSHERKSWGFKLFAKMITNVPQWAIPSLFSPNFMRTLINQSKKEDRFLHAAALTALRAIQNKVEQVPASALLIFTALTSKNGTIELDRITKTKTLEQIMLSADDETLRKIVRHLHAIVLRPDTQEQSVADTRRQTVADLLLNTVRHYKHYESHSSELLEKDNWLRTTMDILVESAYFVPRSTAKTSKVPLPVISEGGRKMFQERLSSCLTRLLAVETGSRSSFAVMTLNLIQSKSTSKSYQLAFKADAAVNDTLETAVKTLDAVVAKGSIGGNKSAAEGFVLLYSVTLLQVYNGDEDAILMLDDLDAAHKALSKSKGDTEGRNAFVEIILSLLGNPRTLFRKIAEDAFTVFVSDLSSEGLQSLIDVLDTEENLEGQRELFSQGDEGDEAAGSDDSGDSDDSDDDVEEASDVEMVDGESDGAGSEDSDDGSSGSGGDSDSSSADEDEDEDEDEEEEEEEEDPELTQFNNMLALTLQTSKPSADGEGDDETSDESDMDDDQMMALDPHLANIFKQRSKTTSKKKEREDAKQNVVQFKSRVLDLLTIYMDKEYSNPLALQVLLPVLRRTRANANKQLAEKSSKIVKAYTATRTKKKAPLPKPDDVEEVWNILKEIHEEAKMGGGSNLHATSCSNASLHVVKILVALDKNSYGRVVDVYADTQKQWFMDRKSPIQPVLFTQFQNWSMTMQRQGK</sequence>
<dbReference type="STRING" id="1448308.A0A2T2NGE6"/>
<dbReference type="SUPFAM" id="SSF48371">
    <property type="entry name" value="ARM repeat"/>
    <property type="match status" value="1"/>
</dbReference>
<feature type="compositionally biased region" description="Acidic residues" evidence="4">
    <location>
        <begin position="781"/>
        <end position="802"/>
    </location>
</feature>
<feature type="region of interest" description="Disordered" evidence="4">
    <location>
        <begin position="720"/>
        <end position="838"/>
    </location>
</feature>
<dbReference type="Pfam" id="PF04931">
    <property type="entry name" value="DNA_pol_phi"/>
    <property type="match status" value="1"/>
</dbReference>
<evidence type="ECO:0000256" key="3">
    <source>
        <dbReference type="ARBA" id="ARBA00023242"/>
    </source>
</evidence>
<keyword evidence="3" id="KW-0539">Nucleus</keyword>